<dbReference type="Gene3D" id="3.40.50.1820">
    <property type="entry name" value="alpha/beta hydrolase"/>
    <property type="match status" value="1"/>
</dbReference>
<dbReference type="STRING" id="1314674.A0A0D7B9X8"/>
<dbReference type="Proteomes" id="UP000054007">
    <property type="component" value="Unassembled WGS sequence"/>
</dbReference>
<evidence type="ECO:0000313" key="11">
    <source>
        <dbReference type="Proteomes" id="UP000054007"/>
    </source>
</evidence>
<sequence length="322" mass="36319">MKLSRLFGACCTLLSVSALAVKSPRPLVIWHGLGDSYASEGIVEFGKLIEEIHPGIFIHSVYIVDNNDDDRKATFYGNINTQLEFVAEQLQNVTELAGGFDAIGFSQGGQFLRAYVERFNDPPIHNLITFGSQHMGVSDLPACSAWDFPCKAARNIARGAVYGHWVQKNIIMAQYYRDPAHMETYLEANHFLPDINNEREERNATYAENFVTLNALVLMIFDEDQTVVPKESAWFGSEAVLKKDGYFSPENQQVLDSNSDISSIAPTLVHMRQQPLYKEDWIGLRTLDERGAVVFGTCHGQHMQIKRECWEPLVRKWVGGVE</sequence>
<gene>
    <name evidence="10" type="ORF">CYLTODRAFT_422653</name>
</gene>
<feature type="signal peptide" evidence="9">
    <location>
        <begin position="1"/>
        <end position="18"/>
    </location>
</feature>
<dbReference type="SUPFAM" id="SSF53474">
    <property type="entry name" value="alpha/beta-Hydrolases"/>
    <property type="match status" value="1"/>
</dbReference>
<evidence type="ECO:0000256" key="1">
    <source>
        <dbReference type="ARBA" id="ARBA00010758"/>
    </source>
</evidence>
<name>A0A0D7B9X8_9AGAR</name>
<keyword evidence="11" id="KW-1185">Reference proteome</keyword>
<dbReference type="GO" id="GO:0008474">
    <property type="term" value="F:palmitoyl-(protein) hydrolase activity"/>
    <property type="evidence" value="ECO:0007669"/>
    <property type="project" value="UniProtKB-EC"/>
</dbReference>
<organism evidence="10 11">
    <name type="scientific">Cylindrobasidium torrendii FP15055 ss-10</name>
    <dbReference type="NCBI Taxonomy" id="1314674"/>
    <lineage>
        <taxon>Eukaryota</taxon>
        <taxon>Fungi</taxon>
        <taxon>Dikarya</taxon>
        <taxon>Basidiomycota</taxon>
        <taxon>Agaricomycotina</taxon>
        <taxon>Agaricomycetes</taxon>
        <taxon>Agaricomycetidae</taxon>
        <taxon>Agaricales</taxon>
        <taxon>Marasmiineae</taxon>
        <taxon>Physalacriaceae</taxon>
        <taxon>Cylindrobasidium</taxon>
    </lineage>
</organism>
<keyword evidence="4 9" id="KW-0732">Signal</keyword>
<dbReference type="OrthoDB" id="10263094at2759"/>
<evidence type="ECO:0000256" key="3">
    <source>
        <dbReference type="ARBA" id="ARBA00014212"/>
    </source>
</evidence>
<evidence type="ECO:0000256" key="5">
    <source>
        <dbReference type="ARBA" id="ARBA00022801"/>
    </source>
</evidence>
<evidence type="ECO:0000256" key="9">
    <source>
        <dbReference type="SAM" id="SignalP"/>
    </source>
</evidence>
<dbReference type="PANTHER" id="PTHR11247:SF8">
    <property type="entry name" value="PALMITOYL-PROTEIN THIOESTERASE 1"/>
    <property type="match status" value="1"/>
</dbReference>
<evidence type="ECO:0000256" key="7">
    <source>
        <dbReference type="ARBA" id="ARBA00023180"/>
    </source>
</evidence>
<evidence type="ECO:0000256" key="8">
    <source>
        <dbReference type="ARBA" id="ARBA00031934"/>
    </source>
</evidence>
<keyword evidence="5 10" id="KW-0378">Hydrolase</keyword>
<dbReference type="EC" id="3.1.2.22" evidence="2"/>
<evidence type="ECO:0000256" key="4">
    <source>
        <dbReference type="ARBA" id="ARBA00022729"/>
    </source>
</evidence>
<dbReference type="EMBL" id="KN880529">
    <property type="protein sequence ID" value="KIY67317.1"/>
    <property type="molecule type" value="Genomic_DNA"/>
</dbReference>
<reference evidence="10 11" key="1">
    <citation type="journal article" date="2015" name="Fungal Genet. Biol.">
        <title>Evolution of novel wood decay mechanisms in Agaricales revealed by the genome sequences of Fistulina hepatica and Cylindrobasidium torrendii.</title>
        <authorList>
            <person name="Floudas D."/>
            <person name="Held B.W."/>
            <person name="Riley R."/>
            <person name="Nagy L.G."/>
            <person name="Koehler G."/>
            <person name="Ransdell A.S."/>
            <person name="Younus H."/>
            <person name="Chow J."/>
            <person name="Chiniquy J."/>
            <person name="Lipzen A."/>
            <person name="Tritt A."/>
            <person name="Sun H."/>
            <person name="Haridas S."/>
            <person name="LaButti K."/>
            <person name="Ohm R.A."/>
            <person name="Kues U."/>
            <person name="Blanchette R.A."/>
            <person name="Grigoriev I.V."/>
            <person name="Minto R.E."/>
            <person name="Hibbett D.S."/>
        </authorList>
    </citation>
    <scope>NUCLEOTIDE SEQUENCE [LARGE SCALE GENOMIC DNA]</scope>
    <source>
        <strain evidence="10 11">FP15055 ss-10</strain>
    </source>
</reference>
<dbReference type="Pfam" id="PF02089">
    <property type="entry name" value="Palm_thioest"/>
    <property type="match status" value="1"/>
</dbReference>
<feature type="chain" id="PRO_5002316792" description="Palmitoyl-protein thioesterase 1" evidence="9">
    <location>
        <begin position="19"/>
        <end position="322"/>
    </location>
</feature>
<dbReference type="PANTHER" id="PTHR11247">
    <property type="entry name" value="PALMITOYL-PROTEIN THIOESTERASE/DOLICHYLDIPHOSPHATASE 1"/>
    <property type="match status" value="1"/>
</dbReference>
<comment type="similarity">
    <text evidence="1">Belongs to the palmitoyl-protein thioesterase family.</text>
</comment>
<dbReference type="InterPro" id="IPR029058">
    <property type="entry name" value="AB_hydrolase_fold"/>
</dbReference>
<evidence type="ECO:0000256" key="6">
    <source>
        <dbReference type="ARBA" id="ARBA00023157"/>
    </source>
</evidence>
<evidence type="ECO:0000313" key="10">
    <source>
        <dbReference type="EMBL" id="KIY67317.1"/>
    </source>
</evidence>
<accession>A0A0D7B9X8</accession>
<keyword evidence="7" id="KW-0325">Glycoprotein</keyword>
<dbReference type="InterPro" id="IPR002472">
    <property type="entry name" value="Palm_thioest"/>
</dbReference>
<evidence type="ECO:0000256" key="2">
    <source>
        <dbReference type="ARBA" id="ARBA00012423"/>
    </source>
</evidence>
<protein>
    <recommendedName>
        <fullName evidence="3">Palmitoyl-protein thioesterase 1</fullName>
        <ecNumber evidence="2">3.1.2.22</ecNumber>
    </recommendedName>
    <alternativeName>
        <fullName evidence="8">Palmitoyl-protein hydrolase 1</fullName>
    </alternativeName>
</protein>
<proteinExistence type="inferred from homology"/>
<dbReference type="FunFam" id="3.40.50.1820:FF:000107">
    <property type="entry name" value="Palmitoyl-protein thioesterase 1"/>
    <property type="match status" value="1"/>
</dbReference>
<dbReference type="AlphaFoldDB" id="A0A0D7B9X8"/>
<dbReference type="PRINTS" id="PR00414">
    <property type="entry name" value="PPTHIESTRASE"/>
</dbReference>
<keyword evidence="6" id="KW-1015">Disulfide bond</keyword>